<dbReference type="AlphaFoldDB" id="A0A7Z2VT13"/>
<dbReference type="InterPro" id="IPR052340">
    <property type="entry name" value="RNase_Y/CdgJ"/>
</dbReference>
<evidence type="ECO:0000259" key="1">
    <source>
        <dbReference type="PROSITE" id="PS51833"/>
    </source>
</evidence>
<dbReference type="EMBL" id="CP051685">
    <property type="protein sequence ID" value="QJD98655.1"/>
    <property type="molecule type" value="Genomic_DNA"/>
</dbReference>
<sequence>MDLASFPLVEIGAIANAQNAWVALLLRAAGEPFDEAALQALFATPDLLMASAPLDCVVLLDSAAVLTPAVLDLLPARRVVLALRAQGLAPDEGAAQLAQAQARGYRILLDGALPDGAARQPMLRGVAWNDAADTDAARRPAPGALPVLFGPHLAYGVDSMAAFYACENAGFAWFAGDYALDTGAEQEQGDGSSRKRLLTLLALLARDADSHELENQLKQDPALSYHLLKLVNSAAFAGGAAVTTFQQAIQRIGRRQLQRWLQLLLYARRQPDGAPNLLLPLAALRGAALEEMCRRDGGDRDRQDLAFMAGVFSLLDRLLRMPMAEIVRDLRLPDEVEAALLRREGLLGRRLRLAEEGVLDAAALAALLDGAGIDAAAWWQVRLQACHWALQVARNV</sequence>
<feature type="domain" description="HDOD" evidence="1">
    <location>
        <begin position="190"/>
        <end position="378"/>
    </location>
</feature>
<proteinExistence type="predicted"/>
<protein>
    <submittedName>
        <fullName evidence="2">HDOD domain-containing protein</fullName>
    </submittedName>
</protein>
<accession>A0A7Z2VT13</accession>
<dbReference type="Gene3D" id="1.10.3210.10">
    <property type="entry name" value="Hypothetical protein af1432"/>
    <property type="match status" value="1"/>
</dbReference>
<dbReference type="InterPro" id="IPR013976">
    <property type="entry name" value="HDOD"/>
</dbReference>
<dbReference type="PANTHER" id="PTHR33525">
    <property type="match status" value="1"/>
</dbReference>
<dbReference type="Proteomes" id="UP000502415">
    <property type="component" value="Chromosome"/>
</dbReference>
<gene>
    <name evidence="2" type="ORF">HH212_00200</name>
</gene>
<keyword evidence="3" id="KW-1185">Reference proteome</keyword>
<evidence type="ECO:0000313" key="2">
    <source>
        <dbReference type="EMBL" id="QJD98655.1"/>
    </source>
</evidence>
<dbReference type="KEGG" id="mfy:HH212_00200"/>
<reference evidence="2 3" key="1">
    <citation type="submission" date="2020-04" db="EMBL/GenBank/DDBJ databases">
        <title>Genome sequencing of novel species.</title>
        <authorList>
            <person name="Heo J."/>
            <person name="Kim S.-J."/>
            <person name="Kim J.-S."/>
            <person name="Hong S.-B."/>
            <person name="Kwon S.-W."/>
        </authorList>
    </citation>
    <scope>NUCLEOTIDE SEQUENCE [LARGE SCALE GENOMIC DNA]</scope>
    <source>
        <strain evidence="2 3">GN2-R2</strain>
    </source>
</reference>
<organism evidence="2 3">
    <name type="scientific">Massilia forsythiae</name>
    <dbReference type="NCBI Taxonomy" id="2728020"/>
    <lineage>
        <taxon>Bacteria</taxon>
        <taxon>Pseudomonadati</taxon>
        <taxon>Pseudomonadota</taxon>
        <taxon>Betaproteobacteria</taxon>
        <taxon>Burkholderiales</taxon>
        <taxon>Oxalobacteraceae</taxon>
        <taxon>Telluria group</taxon>
        <taxon>Massilia</taxon>
    </lineage>
</organism>
<name>A0A7Z2VT13_9BURK</name>
<dbReference type="SUPFAM" id="SSF109604">
    <property type="entry name" value="HD-domain/PDEase-like"/>
    <property type="match status" value="1"/>
</dbReference>
<evidence type="ECO:0000313" key="3">
    <source>
        <dbReference type="Proteomes" id="UP000502415"/>
    </source>
</evidence>
<dbReference type="PANTHER" id="PTHR33525:SF4">
    <property type="entry name" value="CYCLIC DI-GMP PHOSPHODIESTERASE CDGJ"/>
    <property type="match status" value="1"/>
</dbReference>
<dbReference type="RefSeq" id="WP_169433555.1">
    <property type="nucleotide sequence ID" value="NZ_CP051685.1"/>
</dbReference>
<dbReference type="Pfam" id="PF08668">
    <property type="entry name" value="HDOD"/>
    <property type="match status" value="1"/>
</dbReference>
<dbReference type="PROSITE" id="PS51833">
    <property type="entry name" value="HDOD"/>
    <property type="match status" value="1"/>
</dbReference>